<organism evidence="7 8">
    <name type="scientific">Aspergillus saccharolyticus JOP 1030-1</name>
    <dbReference type="NCBI Taxonomy" id="1450539"/>
    <lineage>
        <taxon>Eukaryota</taxon>
        <taxon>Fungi</taxon>
        <taxon>Dikarya</taxon>
        <taxon>Ascomycota</taxon>
        <taxon>Pezizomycotina</taxon>
        <taxon>Eurotiomycetes</taxon>
        <taxon>Eurotiomycetidae</taxon>
        <taxon>Eurotiales</taxon>
        <taxon>Aspergillaceae</taxon>
        <taxon>Aspergillus</taxon>
        <taxon>Aspergillus subgen. Circumdati</taxon>
    </lineage>
</organism>
<dbReference type="InterPro" id="IPR018060">
    <property type="entry name" value="HTH_AraC"/>
</dbReference>
<keyword evidence="2" id="KW-0808">Transferase</keyword>
<evidence type="ECO:0000256" key="3">
    <source>
        <dbReference type="ARBA" id="ARBA00023015"/>
    </source>
</evidence>
<dbReference type="GO" id="GO:0006281">
    <property type="term" value="P:DNA repair"/>
    <property type="evidence" value="ECO:0007669"/>
    <property type="project" value="InterPro"/>
</dbReference>
<dbReference type="InterPro" id="IPR035451">
    <property type="entry name" value="Ada-like_dom_sf"/>
</dbReference>
<dbReference type="STRING" id="1450539.A0A318ZEM0"/>
<dbReference type="GeneID" id="37080547"/>
<dbReference type="Proteomes" id="UP000248349">
    <property type="component" value="Unassembled WGS sequence"/>
</dbReference>
<comment type="cofactor">
    <cofactor evidence="1">
        <name>Zn(2+)</name>
        <dbReference type="ChEBI" id="CHEBI:29105"/>
    </cofactor>
</comment>
<keyword evidence="8" id="KW-1185">Reference proteome</keyword>
<keyword evidence="5" id="KW-0804">Transcription</keyword>
<feature type="domain" description="HTH araC/xylS-type" evidence="6">
    <location>
        <begin position="126"/>
        <end position="155"/>
    </location>
</feature>
<dbReference type="AlphaFoldDB" id="A0A318ZEM0"/>
<keyword evidence="2" id="KW-0489">Methyltransferase</keyword>
<keyword evidence="3" id="KW-0805">Transcription regulation</keyword>
<dbReference type="GO" id="GO:0032259">
    <property type="term" value="P:methylation"/>
    <property type="evidence" value="ECO:0007669"/>
    <property type="project" value="UniProtKB-KW"/>
</dbReference>
<evidence type="ECO:0000256" key="5">
    <source>
        <dbReference type="ARBA" id="ARBA00023163"/>
    </source>
</evidence>
<reference evidence="7 8" key="1">
    <citation type="submission" date="2016-12" db="EMBL/GenBank/DDBJ databases">
        <title>The genomes of Aspergillus section Nigri reveals drivers in fungal speciation.</title>
        <authorList>
            <consortium name="DOE Joint Genome Institute"/>
            <person name="Vesth T.C."/>
            <person name="Nybo J."/>
            <person name="Theobald S."/>
            <person name="Brandl J."/>
            <person name="Frisvad J.C."/>
            <person name="Nielsen K.F."/>
            <person name="Lyhne E.K."/>
            <person name="Kogle M.E."/>
            <person name="Kuo A."/>
            <person name="Riley R."/>
            <person name="Clum A."/>
            <person name="Nolan M."/>
            <person name="Lipzen A."/>
            <person name="Salamov A."/>
            <person name="Henrissat B."/>
            <person name="Wiebenga A."/>
            <person name="De Vries R.P."/>
            <person name="Grigoriev I.V."/>
            <person name="Mortensen U.H."/>
            <person name="Andersen M.R."/>
            <person name="Baker S.E."/>
        </authorList>
    </citation>
    <scope>NUCLEOTIDE SEQUENCE [LARGE SCALE GENOMIC DNA]</scope>
    <source>
        <strain evidence="7 8">JOP 1030-1</strain>
    </source>
</reference>
<dbReference type="RefSeq" id="XP_025428032.1">
    <property type="nucleotide sequence ID" value="XM_025579318.1"/>
</dbReference>
<name>A0A318ZEM0_9EURO</name>
<dbReference type="InterPro" id="IPR009057">
    <property type="entry name" value="Homeodomain-like_sf"/>
</dbReference>
<dbReference type="GO" id="GO:0008168">
    <property type="term" value="F:methyltransferase activity"/>
    <property type="evidence" value="ECO:0007669"/>
    <property type="project" value="UniProtKB-KW"/>
</dbReference>
<dbReference type="PROSITE" id="PS01124">
    <property type="entry name" value="HTH_ARAC_FAMILY_2"/>
    <property type="match status" value="1"/>
</dbReference>
<evidence type="ECO:0000256" key="2">
    <source>
        <dbReference type="ARBA" id="ARBA00022603"/>
    </source>
</evidence>
<dbReference type="Gene3D" id="3.40.10.10">
    <property type="entry name" value="DNA Methylphosphotriester Repair Domain"/>
    <property type="match status" value="1"/>
</dbReference>
<gene>
    <name evidence="7" type="ORF">BP01DRAFT_418304</name>
</gene>
<dbReference type="SUPFAM" id="SSF46689">
    <property type="entry name" value="Homeodomain-like"/>
    <property type="match status" value="1"/>
</dbReference>
<proteinExistence type="predicted"/>
<accession>A0A318ZEM0</accession>
<sequence>MDPKPQPVQLPRQPLPSPSLASASARWQAVVKRDPTATAFVYAVLTTKIYCRASCPGRLARRANVRFYDLPSQAQKAGFRACKRCRPESLQSDGCSPSAQVQLVQRACQTISSTVQLGSKPTLRILAAEAGLTSSHFHRVFKKVMGVTPGQYVVEMTQAVGDGGGTVPRTARGGLEINEISHSAAGKGVEEELVPPWNDFDALIAAEAGFVSMQEVQPLDELHAWHGIDPLHPAAADIR</sequence>
<evidence type="ECO:0000313" key="8">
    <source>
        <dbReference type="Proteomes" id="UP000248349"/>
    </source>
</evidence>
<dbReference type="EMBL" id="KZ821256">
    <property type="protein sequence ID" value="PYH42050.1"/>
    <property type="molecule type" value="Genomic_DNA"/>
</dbReference>
<dbReference type="GO" id="GO:0008270">
    <property type="term" value="F:zinc ion binding"/>
    <property type="evidence" value="ECO:0007669"/>
    <property type="project" value="InterPro"/>
</dbReference>
<evidence type="ECO:0000259" key="6">
    <source>
        <dbReference type="PROSITE" id="PS01124"/>
    </source>
</evidence>
<dbReference type="GO" id="GO:0003700">
    <property type="term" value="F:DNA-binding transcription factor activity"/>
    <property type="evidence" value="ECO:0007669"/>
    <property type="project" value="InterPro"/>
</dbReference>
<dbReference type="SUPFAM" id="SSF57884">
    <property type="entry name" value="Ada DNA repair protein, N-terminal domain (N-Ada 10)"/>
    <property type="match status" value="1"/>
</dbReference>
<dbReference type="OrthoDB" id="2447880at2759"/>
<evidence type="ECO:0000313" key="7">
    <source>
        <dbReference type="EMBL" id="PYH42050.1"/>
    </source>
</evidence>
<dbReference type="GO" id="GO:0043565">
    <property type="term" value="F:sequence-specific DNA binding"/>
    <property type="evidence" value="ECO:0007669"/>
    <property type="project" value="InterPro"/>
</dbReference>
<keyword evidence="4" id="KW-0010">Activator</keyword>
<evidence type="ECO:0000256" key="1">
    <source>
        <dbReference type="ARBA" id="ARBA00001947"/>
    </source>
</evidence>
<dbReference type="InterPro" id="IPR004026">
    <property type="entry name" value="Ada_DNA_repair_Zn-bd"/>
</dbReference>
<protein>
    <recommendedName>
        <fullName evidence="6">HTH araC/xylS-type domain-containing protein</fullName>
    </recommendedName>
</protein>
<evidence type="ECO:0000256" key="4">
    <source>
        <dbReference type="ARBA" id="ARBA00023159"/>
    </source>
</evidence>
<dbReference type="Pfam" id="PF00165">
    <property type="entry name" value="HTH_AraC"/>
    <property type="match status" value="1"/>
</dbReference>
<dbReference type="Pfam" id="PF02805">
    <property type="entry name" value="Ada_Zn_binding"/>
    <property type="match status" value="1"/>
</dbReference>
<dbReference type="Gene3D" id="1.10.10.60">
    <property type="entry name" value="Homeodomain-like"/>
    <property type="match status" value="1"/>
</dbReference>